<evidence type="ECO:0000313" key="2">
    <source>
        <dbReference type="EMBL" id="KAF4143833.1"/>
    </source>
</evidence>
<evidence type="ECO:0000313" key="3">
    <source>
        <dbReference type="Proteomes" id="UP000704712"/>
    </source>
</evidence>
<protein>
    <submittedName>
        <fullName evidence="2">Uncharacterized protein</fullName>
    </submittedName>
</protein>
<feature type="region of interest" description="Disordered" evidence="1">
    <location>
        <begin position="77"/>
        <end position="114"/>
    </location>
</feature>
<reference evidence="2" key="1">
    <citation type="submission" date="2020-03" db="EMBL/GenBank/DDBJ databases">
        <title>Hybrid Assembly of Korean Phytophthora infestans isolates.</title>
        <authorList>
            <person name="Prokchorchik M."/>
            <person name="Lee Y."/>
            <person name="Seo J."/>
            <person name="Cho J.-H."/>
            <person name="Park Y.-E."/>
            <person name="Jang D.-C."/>
            <person name="Im J.-S."/>
            <person name="Choi J.-G."/>
            <person name="Park H.-J."/>
            <person name="Lee G.-B."/>
            <person name="Lee Y.-G."/>
            <person name="Hong S.-Y."/>
            <person name="Cho K."/>
            <person name="Sohn K.H."/>
        </authorList>
    </citation>
    <scope>NUCLEOTIDE SEQUENCE</scope>
    <source>
        <strain evidence="2">KR_2_A2</strain>
    </source>
</reference>
<accession>A0A8S9UTR8</accession>
<dbReference type="EMBL" id="JAACNO010000947">
    <property type="protein sequence ID" value="KAF4143833.1"/>
    <property type="molecule type" value="Genomic_DNA"/>
</dbReference>
<dbReference type="Proteomes" id="UP000704712">
    <property type="component" value="Unassembled WGS sequence"/>
</dbReference>
<dbReference type="AlphaFoldDB" id="A0A8S9UTR8"/>
<evidence type="ECO:0000256" key="1">
    <source>
        <dbReference type="SAM" id="MobiDB-lite"/>
    </source>
</evidence>
<comment type="caution">
    <text evidence="2">The sequence shown here is derived from an EMBL/GenBank/DDBJ whole genome shotgun (WGS) entry which is preliminary data.</text>
</comment>
<name>A0A8S9UTR8_PHYIN</name>
<gene>
    <name evidence="2" type="ORF">GN958_ATG06919</name>
</gene>
<feature type="compositionally biased region" description="Polar residues" evidence="1">
    <location>
        <begin position="77"/>
        <end position="88"/>
    </location>
</feature>
<organism evidence="2 3">
    <name type="scientific">Phytophthora infestans</name>
    <name type="common">Potato late blight agent</name>
    <name type="synonym">Botrytis infestans</name>
    <dbReference type="NCBI Taxonomy" id="4787"/>
    <lineage>
        <taxon>Eukaryota</taxon>
        <taxon>Sar</taxon>
        <taxon>Stramenopiles</taxon>
        <taxon>Oomycota</taxon>
        <taxon>Peronosporomycetes</taxon>
        <taxon>Peronosporales</taxon>
        <taxon>Peronosporaceae</taxon>
        <taxon>Phytophthora</taxon>
    </lineage>
</organism>
<proteinExistence type="predicted"/>
<sequence length="114" mass="12340">MYDFVVVFEVYGTSVLRRVCSGVSGCNTLVTGLSGLMALALGCKLFARTVLKRKELVTGVLWRNVVGVGVSECKTLTTDDAGFSSNSKWLPIETKNHGSQNAKTSRPRSDNKIP</sequence>